<evidence type="ECO:0000259" key="2">
    <source>
        <dbReference type="Pfam" id="PF12081"/>
    </source>
</evidence>
<gene>
    <name evidence="5" type="primary">gldM</name>
    <name evidence="5" type="ORF">FVF61_03815</name>
</gene>
<dbReference type="RefSeq" id="WP_148453550.1">
    <property type="nucleotide sequence ID" value="NZ_VSFC01000020.1"/>
</dbReference>
<evidence type="ECO:0000259" key="1">
    <source>
        <dbReference type="Pfam" id="PF12080"/>
    </source>
</evidence>
<dbReference type="Pfam" id="PF21601">
    <property type="entry name" value="GldM_2nd"/>
    <property type="match status" value="1"/>
</dbReference>
<evidence type="ECO:0000259" key="3">
    <source>
        <dbReference type="Pfam" id="PF21601"/>
    </source>
</evidence>
<name>A0A5D0GGD7_9FLAO</name>
<sequence>MAGGKLSARQKMINLMYLVFIAMLALNMSKEVLSAFGLMNEKLTESNEATSERNDAFMQGLAEKVSEQPAKYQPLKAQADQINALANNFNSYLEGLKGQMTSTVDDPQDYEIMDKGDFLDEHFFIGDKLKPEGQEFMDQIATYRDGVVAVLNTNPDMAGIAKDVEKKFSTDPVTNRDGNKIDWLSYHYKGFPLVASLTKMTQLQADVKTTESEVLSSMLAGKLKVEASLTNFDAIVVPDKTAFFSGENFTGRIILGKNDKTLKADKVVINGTELSEESMQAGQTLLDFPAGPVGEREIQGEFQFKEGDSIISIPVKSTYAVVPKPNSATISADKMNVVYRGVTNPMTISFAGISDNNVSASAPGLSKGSGVGKYNMNPGTGRELTINVTGTLPNGDKVSDKATFRIKDIPKPTGTISGQDGIVKLPRNSVEIGTIGAMLDDFDFELPIQVTSFKFKVPGQPSVDVNGTKLNDQAKNALRKARRGDNVQIFDIKAQIRGNSSYKLKGVSAVIVEISN</sequence>
<dbReference type="Pfam" id="PF21602">
    <property type="entry name" value="GldM_3rd"/>
    <property type="match status" value="1"/>
</dbReference>
<dbReference type="AlphaFoldDB" id="A0A5D0GGD7"/>
<dbReference type="InterPro" id="IPR022720">
    <property type="entry name" value="Motility-assoc_prot_GldM_N"/>
</dbReference>
<keyword evidence="6" id="KW-1185">Reference proteome</keyword>
<evidence type="ECO:0000259" key="4">
    <source>
        <dbReference type="Pfam" id="PF21602"/>
    </source>
</evidence>
<dbReference type="EMBL" id="VSFC01000020">
    <property type="protein sequence ID" value="TYA57946.1"/>
    <property type="molecule type" value="Genomic_DNA"/>
</dbReference>
<evidence type="ECO:0000313" key="6">
    <source>
        <dbReference type="Proteomes" id="UP000324550"/>
    </source>
</evidence>
<reference evidence="5 6" key="1">
    <citation type="submission" date="2019-08" db="EMBL/GenBank/DDBJ databases">
        <title>Formosa sediminis sp. nov., isolated from marine sediment.</title>
        <authorList>
            <person name="Cao W.R."/>
        </authorList>
    </citation>
    <scope>NUCLEOTIDE SEQUENCE [LARGE SCALE GENOMIC DNA]</scope>
    <source>
        <strain evidence="5 6">1494</strain>
    </source>
</reference>
<dbReference type="InterPro" id="IPR022719">
    <property type="entry name" value="Motility-assoc_prot_GldM_C"/>
</dbReference>
<dbReference type="OrthoDB" id="1490890at2"/>
<protein>
    <submittedName>
        <fullName evidence="5">Gliding motility protein GldM</fullName>
    </submittedName>
</protein>
<dbReference type="InterPro" id="IPR048406">
    <property type="entry name" value="GldM_Ig-like-2"/>
</dbReference>
<feature type="domain" description="Gliding motility-associated protein GldM second immunoglobulin-like" evidence="4">
    <location>
        <begin position="327"/>
        <end position="407"/>
    </location>
</feature>
<dbReference type="Pfam" id="PF12081">
    <property type="entry name" value="GldM_1st"/>
    <property type="match status" value="1"/>
</dbReference>
<proteinExistence type="predicted"/>
<feature type="domain" description="Gliding motility-associated protein GldM N-terminal" evidence="2">
    <location>
        <begin position="31"/>
        <end position="220"/>
    </location>
</feature>
<accession>A0A5D0GGD7</accession>
<dbReference type="Proteomes" id="UP000324550">
    <property type="component" value="Unassembled WGS sequence"/>
</dbReference>
<feature type="domain" description="Gliding motility-associated protein GldM first immunoglobulin-like" evidence="3">
    <location>
        <begin position="226"/>
        <end position="323"/>
    </location>
</feature>
<dbReference type="InterPro" id="IPR048405">
    <property type="entry name" value="GldM_Ig-like-1"/>
</dbReference>
<evidence type="ECO:0000313" key="5">
    <source>
        <dbReference type="EMBL" id="TYA57946.1"/>
    </source>
</evidence>
<dbReference type="InterPro" id="IPR019859">
    <property type="entry name" value="Motility-assoc_prot_GldM"/>
</dbReference>
<dbReference type="NCBIfam" id="TIGR03517">
    <property type="entry name" value="GldM_gliding"/>
    <property type="match status" value="1"/>
</dbReference>
<feature type="domain" description="Gliding motility-associated protein GldM C-terminal" evidence="1">
    <location>
        <begin position="410"/>
        <end position="514"/>
    </location>
</feature>
<dbReference type="Pfam" id="PF12080">
    <property type="entry name" value="GldM_4th"/>
    <property type="match status" value="1"/>
</dbReference>
<comment type="caution">
    <text evidence="5">The sequence shown here is derived from an EMBL/GenBank/DDBJ whole genome shotgun (WGS) entry which is preliminary data.</text>
</comment>
<organism evidence="5 6">
    <name type="scientific">Formosa maritima</name>
    <dbReference type="NCBI Taxonomy" id="2592046"/>
    <lineage>
        <taxon>Bacteria</taxon>
        <taxon>Pseudomonadati</taxon>
        <taxon>Bacteroidota</taxon>
        <taxon>Flavobacteriia</taxon>
        <taxon>Flavobacteriales</taxon>
        <taxon>Flavobacteriaceae</taxon>
        <taxon>Formosa</taxon>
    </lineage>
</organism>